<dbReference type="Pfam" id="PF14310">
    <property type="entry name" value="Fn3-like"/>
    <property type="match status" value="1"/>
</dbReference>
<dbReference type="InterPro" id="IPR019800">
    <property type="entry name" value="Glyco_hydro_3_AS"/>
</dbReference>
<keyword evidence="8" id="KW-1185">Reference proteome</keyword>
<dbReference type="InterPro" id="IPR050288">
    <property type="entry name" value="Cellulose_deg_GH3"/>
</dbReference>
<dbReference type="Pfam" id="PF00933">
    <property type="entry name" value="Glyco_hydro_3"/>
    <property type="match status" value="1"/>
</dbReference>
<evidence type="ECO:0000256" key="3">
    <source>
        <dbReference type="ARBA" id="ARBA00023277"/>
    </source>
</evidence>
<evidence type="ECO:0000313" key="7">
    <source>
        <dbReference type="EMBL" id="QPP10522.1"/>
    </source>
</evidence>
<keyword evidence="2 4" id="KW-0378">Hydrolase</keyword>
<dbReference type="InterPro" id="IPR013783">
    <property type="entry name" value="Ig-like_fold"/>
</dbReference>
<dbReference type="SMART" id="SM01217">
    <property type="entry name" value="Fn3_like"/>
    <property type="match status" value="1"/>
</dbReference>
<gene>
    <name evidence="7" type="ORF">G4Z16_08310</name>
</gene>
<dbReference type="KEGG" id="sbat:G4Z16_08310"/>
<organism evidence="7 8">
    <name type="scientific">Streptomyces bathyalis</name>
    <dbReference type="NCBI Taxonomy" id="2710756"/>
    <lineage>
        <taxon>Bacteria</taxon>
        <taxon>Bacillati</taxon>
        <taxon>Actinomycetota</taxon>
        <taxon>Actinomycetes</taxon>
        <taxon>Kitasatosporales</taxon>
        <taxon>Streptomycetaceae</taxon>
        <taxon>Streptomyces</taxon>
    </lineage>
</organism>
<dbReference type="InterPro" id="IPR002772">
    <property type="entry name" value="Glyco_hydro_3_C"/>
</dbReference>
<dbReference type="PANTHER" id="PTHR42715">
    <property type="entry name" value="BETA-GLUCOSIDASE"/>
    <property type="match status" value="1"/>
</dbReference>
<dbReference type="GO" id="GO:0005975">
    <property type="term" value="P:carbohydrate metabolic process"/>
    <property type="evidence" value="ECO:0007669"/>
    <property type="project" value="InterPro"/>
</dbReference>
<dbReference type="Gene3D" id="3.20.20.300">
    <property type="entry name" value="Glycoside hydrolase, family 3, N-terminal domain"/>
    <property type="match status" value="1"/>
</dbReference>
<dbReference type="Proteomes" id="UP000595046">
    <property type="component" value="Chromosome"/>
</dbReference>
<dbReference type="Gene3D" id="2.60.40.10">
    <property type="entry name" value="Immunoglobulins"/>
    <property type="match status" value="1"/>
</dbReference>
<name>A0A7T1TCL8_9ACTN</name>
<dbReference type="Gene3D" id="2.60.120.260">
    <property type="entry name" value="Galactose-binding domain-like"/>
    <property type="match status" value="1"/>
</dbReference>
<evidence type="ECO:0000256" key="2">
    <source>
        <dbReference type="ARBA" id="ARBA00022801"/>
    </source>
</evidence>
<evidence type="ECO:0000256" key="1">
    <source>
        <dbReference type="ARBA" id="ARBA00005336"/>
    </source>
</evidence>
<dbReference type="InterPro" id="IPR036962">
    <property type="entry name" value="Glyco_hydro_3_N_sf"/>
</dbReference>
<dbReference type="InterPro" id="IPR001764">
    <property type="entry name" value="Glyco_hydro_3_N"/>
</dbReference>
<dbReference type="PRINTS" id="PR00133">
    <property type="entry name" value="GLHYDRLASE3"/>
</dbReference>
<keyword evidence="3" id="KW-0119">Carbohydrate metabolism</keyword>
<dbReference type="Pfam" id="PF01915">
    <property type="entry name" value="Glyco_hydro_3_C"/>
    <property type="match status" value="1"/>
</dbReference>
<sequence>MTVAGRPAPSWQPTDDRLDALVAGLSLEERVRVLTGETNWMLYPLRSAGLRALTVSDGPIGVRGRGLAPTTSAQMPAPSALAATWDESLAGELGALMAGEARAKSADVVLAPVVNLQRTPLAGRHFECFSEDPLLSGRMAVPYVAALQQEGVGACIKHFVANDSETQRTLYTSRLSARALREVYLAPFERVVKDAGVWMAMAAYNGLAWGSEEAPATEHRRLLRELLKEEWEFDGVVVSDWLATKSTVASARNGLDLVMPGPGGPWAGGLLDAVRAGEVPEEDIDDKVRRILRLAARVGALSDPSAADGQDPGGTGPAPQEEASGHQLATASLLRRTAARATVVLRNEGDLLPLPRDTSRIALIGANALEPFVQGGGSARVTPPYVSAPLDALRAAFPSAVVTAHRGGRTMRHAPLAGAAVLQGDGVELNVHDAEGRELSALTRPAPWDGALGGLPEGAVSVRAEARLRLDGPGEHLLEIAPVGAHRIEIDGELLSESNHRVAEEVLLDASAGHPEGRVRRVTVGDEALEVTVSATVQVVEVTGFGRFARLELRHLPPEPGTGEEIAEAVRAAREADAAVVVVGTNPESESEGWDRADLGLPGRQHELVRRVAEANPRTVVVVNAGAPVLLPWLDDVPAVLWWWLPGQEAGGSLADVLTGACEPSGRLPWTLPADAGDVPVPDGIPIDGLIDYTEDLDVGHRGWDRLGRRPARDFGYGLGYSDWSYGEPSAGHWREGQPVEVTVPVRNTGRRPSREVVQVYVEPPGGEGHPHRPLRWLAGFTVVAAAPGETVRATVAVEPRAFQVWDEDTHSWYTPAGEYRLLAAHSSRDVRGEAAVSAGTDGHAGQ</sequence>
<dbReference type="InterPro" id="IPR036881">
    <property type="entry name" value="Glyco_hydro_3_C_sf"/>
</dbReference>
<dbReference type="SUPFAM" id="SSF51445">
    <property type="entry name" value="(Trans)glycosidases"/>
    <property type="match status" value="1"/>
</dbReference>
<dbReference type="InterPro" id="IPR017853">
    <property type="entry name" value="GH"/>
</dbReference>
<dbReference type="Gene3D" id="3.40.50.1700">
    <property type="entry name" value="Glycoside hydrolase family 3 C-terminal domain"/>
    <property type="match status" value="1"/>
</dbReference>
<protein>
    <submittedName>
        <fullName evidence="7">Beta-glucosidase</fullName>
    </submittedName>
</protein>
<dbReference type="GO" id="GO:0004553">
    <property type="term" value="F:hydrolase activity, hydrolyzing O-glycosyl compounds"/>
    <property type="evidence" value="ECO:0007669"/>
    <property type="project" value="InterPro"/>
</dbReference>
<keyword evidence="4" id="KW-0326">Glycosidase</keyword>
<dbReference type="SUPFAM" id="SSF52279">
    <property type="entry name" value="Beta-D-glucan exohydrolase, C-terminal domain"/>
    <property type="match status" value="1"/>
</dbReference>
<dbReference type="InterPro" id="IPR026891">
    <property type="entry name" value="Fn3-like"/>
</dbReference>
<evidence type="ECO:0000259" key="6">
    <source>
        <dbReference type="SMART" id="SM01217"/>
    </source>
</evidence>
<dbReference type="EMBL" id="CP048882">
    <property type="protein sequence ID" value="QPP10522.1"/>
    <property type="molecule type" value="Genomic_DNA"/>
</dbReference>
<accession>A0A7T1TCL8</accession>
<dbReference type="PROSITE" id="PS00775">
    <property type="entry name" value="GLYCOSYL_HYDROL_F3"/>
    <property type="match status" value="1"/>
</dbReference>
<evidence type="ECO:0000256" key="5">
    <source>
        <dbReference type="SAM" id="MobiDB-lite"/>
    </source>
</evidence>
<dbReference type="PANTHER" id="PTHR42715:SF10">
    <property type="entry name" value="BETA-GLUCOSIDASE"/>
    <property type="match status" value="1"/>
</dbReference>
<proteinExistence type="inferred from homology"/>
<feature type="domain" description="Fibronectin type III-like" evidence="6">
    <location>
        <begin position="756"/>
        <end position="828"/>
    </location>
</feature>
<reference evidence="8" key="1">
    <citation type="submission" date="2020-02" db="EMBL/GenBank/DDBJ databases">
        <title>Streptomyces sp. ASO4wet.</title>
        <authorList>
            <person name="Risdian C."/>
            <person name="Landwehr W."/>
            <person name="Schupp P."/>
            <person name="Wink J."/>
        </authorList>
    </citation>
    <scope>NUCLEOTIDE SEQUENCE [LARGE SCALE GENOMIC DNA]</scope>
    <source>
        <strain evidence="8">ASO4wet</strain>
    </source>
</reference>
<comment type="similarity">
    <text evidence="1 4">Belongs to the glycosyl hydrolase 3 family.</text>
</comment>
<dbReference type="AlphaFoldDB" id="A0A7T1TCL8"/>
<feature type="region of interest" description="Disordered" evidence="5">
    <location>
        <begin position="302"/>
        <end position="327"/>
    </location>
</feature>
<evidence type="ECO:0000313" key="8">
    <source>
        <dbReference type="Proteomes" id="UP000595046"/>
    </source>
</evidence>
<evidence type="ECO:0000256" key="4">
    <source>
        <dbReference type="RuleBase" id="RU361161"/>
    </source>
</evidence>